<accession>A0A8H6LZQ7</accession>
<gene>
    <name evidence="2" type="ORF">DFP72DRAFT_915059</name>
</gene>
<dbReference type="AlphaFoldDB" id="A0A8H6LZQ7"/>
<reference evidence="2 3" key="1">
    <citation type="submission" date="2020-07" db="EMBL/GenBank/DDBJ databases">
        <title>Comparative genomics of pyrophilous fungi reveals a link between fire events and developmental genes.</title>
        <authorList>
            <consortium name="DOE Joint Genome Institute"/>
            <person name="Steindorff A.S."/>
            <person name="Carver A."/>
            <person name="Calhoun S."/>
            <person name="Stillman K."/>
            <person name="Liu H."/>
            <person name="Lipzen A."/>
            <person name="Pangilinan J."/>
            <person name="Labutti K."/>
            <person name="Bruns T.D."/>
            <person name="Grigoriev I.V."/>
        </authorList>
    </citation>
    <scope>NUCLEOTIDE SEQUENCE [LARGE SCALE GENOMIC DNA]</scope>
    <source>
        <strain evidence="2 3">CBS 144469</strain>
    </source>
</reference>
<dbReference type="Proteomes" id="UP000521943">
    <property type="component" value="Unassembled WGS sequence"/>
</dbReference>
<keyword evidence="3" id="KW-1185">Reference proteome</keyword>
<evidence type="ECO:0000256" key="1">
    <source>
        <dbReference type="SAM" id="MobiDB-lite"/>
    </source>
</evidence>
<feature type="region of interest" description="Disordered" evidence="1">
    <location>
        <begin position="1"/>
        <end position="30"/>
    </location>
</feature>
<proteinExistence type="predicted"/>
<organism evidence="2 3">
    <name type="scientific">Ephemerocybe angulata</name>
    <dbReference type="NCBI Taxonomy" id="980116"/>
    <lineage>
        <taxon>Eukaryota</taxon>
        <taxon>Fungi</taxon>
        <taxon>Dikarya</taxon>
        <taxon>Basidiomycota</taxon>
        <taxon>Agaricomycotina</taxon>
        <taxon>Agaricomycetes</taxon>
        <taxon>Agaricomycetidae</taxon>
        <taxon>Agaricales</taxon>
        <taxon>Agaricineae</taxon>
        <taxon>Psathyrellaceae</taxon>
        <taxon>Ephemerocybe</taxon>
    </lineage>
</organism>
<comment type="caution">
    <text evidence="2">The sequence shown here is derived from an EMBL/GenBank/DDBJ whole genome shotgun (WGS) entry which is preliminary data.</text>
</comment>
<sequence length="228" mass="25704">MTQSLIFLPGHRTPYHRPRPPSHQGSPKPATALLAGRIPVVSSLPGCDDSHAARRRNFCCDFVIGDLAEAHPLIGYSNNPSPRSREAFLLRFRHSPWPGRFKLLEVGHATLDLQPSPRSREAFLLRFRHSTWPDRFKLLRGRACYPRFPDFHLRITVFASPVRHTVILYLPQAVSHRNHCIQTLPSAMRLPAQSLGPSNLQTCPCRRGSQPTSFYFSSRRSEPGVGTG</sequence>
<dbReference type="EMBL" id="JACGCI010000067">
    <property type="protein sequence ID" value="KAF6748940.1"/>
    <property type="molecule type" value="Genomic_DNA"/>
</dbReference>
<protein>
    <submittedName>
        <fullName evidence="2">Uncharacterized protein</fullName>
    </submittedName>
</protein>
<evidence type="ECO:0000313" key="3">
    <source>
        <dbReference type="Proteomes" id="UP000521943"/>
    </source>
</evidence>
<name>A0A8H6LZQ7_9AGAR</name>
<evidence type="ECO:0000313" key="2">
    <source>
        <dbReference type="EMBL" id="KAF6748940.1"/>
    </source>
</evidence>